<dbReference type="SUPFAM" id="SSF56784">
    <property type="entry name" value="HAD-like"/>
    <property type="match status" value="1"/>
</dbReference>
<evidence type="ECO:0000256" key="2">
    <source>
        <dbReference type="ARBA" id="ARBA00008541"/>
    </source>
</evidence>
<feature type="binding site" evidence="7">
    <location>
        <position position="29"/>
    </location>
    <ligand>
        <name>Mg(2+)</name>
        <dbReference type="ChEBI" id="CHEBI:18420"/>
    </ligand>
</feature>
<keyword evidence="4" id="KW-0378">Hydrolase</keyword>
<dbReference type="Pfam" id="PF06888">
    <property type="entry name" value="Put_Phosphatase"/>
    <property type="match status" value="1"/>
</dbReference>
<evidence type="ECO:0000313" key="8">
    <source>
        <dbReference type="Proteomes" id="UP000504633"/>
    </source>
</evidence>
<evidence type="ECO:0000256" key="5">
    <source>
        <dbReference type="ARBA" id="ARBA00022842"/>
    </source>
</evidence>
<dbReference type="RefSeq" id="XP_023169054.2">
    <property type="nucleotide sequence ID" value="XM_023313286.2"/>
</dbReference>
<dbReference type="OrthoDB" id="10267182at2759"/>
<evidence type="ECO:0000256" key="4">
    <source>
        <dbReference type="ARBA" id="ARBA00022801"/>
    </source>
</evidence>
<comment type="cofactor">
    <cofactor evidence="1 7">
        <name>Mg(2+)</name>
        <dbReference type="ChEBI" id="CHEBI:18420"/>
    </cofactor>
</comment>
<keyword evidence="3 7" id="KW-0479">Metal-binding</keyword>
<dbReference type="PANTHER" id="PTHR20889">
    <property type="entry name" value="PHOSPHATASE, ORPHAN 1, 2"/>
    <property type="match status" value="1"/>
</dbReference>
<accession>A0A6J1LYB2</accession>
<gene>
    <name evidence="9" type="primary">LOC111598187</name>
</gene>
<feature type="active site" description="Proton donor" evidence="6">
    <location>
        <position position="31"/>
    </location>
</feature>
<dbReference type="PANTHER" id="PTHR20889:SF12">
    <property type="entry name" value="LP01149P"/>
    <property type="match status" value="1"/>
</dbReference>
<dbReference type="OMA" id="FHSHECQ"/>
<dbReference type="InterPro" id="IPR016965">
    <property type="entry name" value="Pase_PHOSPHO-typ"/>
</dbReference>
<reference evidence="9" key="1">
    <citation type="submission" date="2025-08" db="UniProtKB">
        <authorList>
            <consortium name="RefSeq"/>
        </authorList>
    </citation>
    <scope>IDENTIFICATION</scope>
    <source>
        <strain evidence="9">15085-1641.00</strain>
        <tissue evidence="9">Whole body</tissue>
    </source>
</reference>
<dbReference type="NCBIfam" id="TIGR01488">
    <property type="entry name" value="HAD-SF-IB"/>
    <property type="match status" value="1"/>
</dbReference>
<dbReference type="GeneID" id="111598187"/>
<dbReference type="KEGG" id="dhe:111598187"/>
<dbReference type="AlphaFoldDB" id="A0A6J1LYB2"/>
<dbReference type="Gene3D" id="3.40.50.1000">
    <property type="entry name" value="HAD superfamily/HAD-like"/>
    <property type="match status" value="1"/>
</dbReference>
<protein>
    <submittedName>
        <fullName evidence="9">Pyridoxal phosphate phosphatase PHOSPHO2</fullName>
    </submittedName>
</protein>
<evidence type="ECO:0000256" key="1">
    <source>
        <dbReference type="ARBA" id="ARBA00001946"/>
    </source>
</evidence>
<dbReference type="NCBIfam" id="TIGR01489">
    <property type="entry name" value="DKMTPPase-SF"/>
    <property type="match status" value="1"/>
</dbReference>
<dbReference type="GO" id="GO:0046872">
    <property type="term" value="F:metal ion binding"/>
    <property type="evidence" value="ECO:0007669"/>
    <property type="project" value="UniProtKB-KW"/>
</dbReference>
<feature type="binding site" evidence="7">
    <location>
        <position position="204"/>
    </location>
    <ligand>
        <name>Mg(2+)</name>
        <dbReference type="ChEBI" id="CHEBI:18420"/>
    </ligand>
</feature>
<comment type="similarity">
    <text evidence="2">Belongs to the HAD-like hydrolase superfamily. PHOSPHO family.</text>
</comment>
<dbReference type="GO" id="GO:0016791">
    <property type="term" value="F:phosphatase activity"/>
    <property type="evidence" value="ECO:0007669"/>
    <property type="project" value="InterPro"/>
</dbReference>
<dbReference type="InterPro" id="IPR006384">
    <property type="entry name" value="HAD_hydro_PyrdxlP_Pase-like"/>
</dbReference>
<dbReference type="Proteomes" id="UP000504633">
    <property type="component" value="Unplaced"/>
</dbReference>
<feature type="active site" description="Nucleophile" evidence="6">
    <location>
        <position position="29"/>
    </location>
</feature>
<organism evidence="8 9">
    <name type="scientific">Drosophila hydei</name>
    <name type="common">Fruit fly</name>
    <dbReference type="NCBI Taxonomy" id="7224"/>
    <lineage>
        <taxon>Eukaryota</taxon>
        <taxon>Metazoa</taxon>
        <taxon>Ecdysozoa</taxon>
        <taxon>Arthropoda</taxon>
        <taxon>Hexapoda</taxon>
        <taxon>Insecta</taxon>
        <taxon>Pterygota</taxon>
        <taxon>Neoptera</taxon>
        <taxon>Endopterygota</taxon>
        <taxon>Diptera</taxon>
        <taxon>Brachycera</taxon>
        <taxon>Muscomorpha</taxon>
        <taxon>Ephydroidea</taxon>
        <taxon>Drosophilidae</taxon>
        <taxon>Drosophila</taxon>
    </lineage>
</organism>
<keyword evidence="8" id="KW-1185">Reference proteome</keyword>
<proteinExistence type="inferred from homology"/>
<evidence type="ECO:0000256" key="3">
    <source>
        <dbReference type="ARBA" id="ARBA00022723"/>
    </source>
</evidence>
<evidence type="ECO:0000256" key="7">
    <source>
        <dbReference type="PIRSR" id="PIRSR031051-3"/>
    </source>
</evidence>
<evidence type="ECO:0000256" key="6">
    <source>
        <dbReference type="PIRSR" id="PIRSR031051-1"/>
    </source>
</evidence>
<dbReference type="InterPro" id="IPR023214">
    <property type="entry name" value="HAD_sf"/>
</dbReference>
<dbReference type="InterPro" id="IPR036412">
    <property type="entry name" value="HAD-like_sf"/>
</dbReference>
<name>A0A6J1LYB2_DROHY</name>
<evidence type="ECO:0000313" key="9">
    <source>
        <dbReference type="RefSeq" id="XP_023169054.2"/>
    </source>
</evidence>
<feature type="binding site" evidence="7">
    <location>
        <position position="31"/>
    </location>
    <ligand>
        <name>Mg(2+)</name>
        <dbReference type="ChEBI" id="CHEBI:18420"/>
    </ligand>
</feature>
<keyword evidence="5 7" id="KW-0460">Magnesium</keyword>
<dbReference type="PIRSF" id="PIRSF031051">
    <property type="entry name" value="PyrdxlP_Pase_PHOSPHO2"/>
    <property type="match status" value="1"/>
</dbReference>
<sequence>MLFGSLIRSPTLWRCFGSRSKHRVLVTFDFDKTIIDEDSYVALLRLLAPEYHRKKQLQSLINDSRWLEYLERVLHLLQRKQHLSAAQIAKSVRKLKPVPGILNLLRRLEHNKVVDMCILSDANSFFITEWLAAYDLDCTFQAGVYTNPVCVHPESQHLVVMPYEHQTHCDYCPENLCKGGVMDMLIMSKSNGDKTYSSFIYVGDSCNDLCAIRRLGTSDIACVRWGEELHDNLSVYRKELKCQLIHWRDGYELEEQLLAMHHQLHL</sequence>